<keyword evidence="5 10" id="KW-0067">ATP-binding</keyword>
<dbReference type="InterPro" id="IPR015853">
    <property type="entry name" value="ABC_transpr_FbpC"/>
</dbReference>
<evidence type="ECO:0000313" key="11">
    <source>
        <dbReference type="Proteomes" id="UP000254209"/>
    </source>
</evidence>
<evidence type="ECO:0000256" key="5">
    <source>
        <dbReference type="ARBA" id="ARBA00022840"/>
    </source>
</evidence>
<evidence type="ECO:0000256" key="3">
    <source>
        <dbReference type="ARBA" id="ARBA00022496"/>
    </source>
</evidence>
<dbReference type="PANTHER" id="PTHR42781">
    <property type="entry name" value="SPERMIDINE/PUTRESCINE IMPORT ATP-BINDING PROTEIN POTA"/>
    <property type="match status" value="1"/>
</dbReference>
<dbReference type="FunFam" id="3.40.50.300:FF:000425">
    <property type="entry name" value="Probable ABC transporter, ATP-binding subunit"/>
    <property type="match status" value="1"/>
</dbReference>
<dbReference type="GO" id="GO:0005524">
    <property type="term" value="F:ATP binding"/>
    <property type="evidence" value="ECO:0007669"/>
    <property type="project" value="UniProtKB-KW"/>
</dbReference>
<dbReference type="InterPro" id="IPR003439">
    <property type="entry name" value="ABC_transporter-like_ATP-bd"/>
</dbReference>
<evidence type="ECO:0000256" key="1">
    <source>
        <dbReference type="ARBA" id="ARBA00022448"/>
    </source>
</evidence>
<keyword evidence="11" id="KW-1185">Reference proteome</keyword>
<dbReference type="SUPFAM" id="SSF52540">
    <property type="entry name" value="P-loop containing nucleoside triphosphate hydrolases"/>
    <property type="match status" value="1"/>
</dbReference>
<sequence>MFAFKSITKRFGQTMVAEHIDLQVEAGEILAILGASGSGKSTLLHIAAGLQKADSGEVWLNGENITFRQPEKREIAMMFQDFALFPHLNVWQNVAFGVRLRGVGKAAAREQAQNWLAKLNLSHAANRTIAQLSGGEQQRVALARALIVQPKLLLLDEPFSSLDTALRQQLQQEIIALIREYHIPALLVSHDPAEAALTAQHIALLADGRIIQYGTPAELFRRPVSAQAARLLGCLNVSESHYIPPQALEWTKQDGENCAVLACFRQPANWRVLIMHPKWGELTFFANQFIEQSIICIHIDESQIVPFHTNILR</sequence>
<dbReference type="Proteomes" id="UP000254209">
    <property type="component" value="Unassembled WGS sequence"/>
</dbReference>
<evidence type="ECO:0000256" key="8">
    <source>
        <dbReference type="ARBA" id="ARBA00023136"/>
    </source>
</evidence>
<dbReference type="STRING" id="1120980.GCA_000745955_01539"/>
<keyword evidence="2" id="KW-1003">Cell membrane</keyword>
<dbReference type="GO" id="GO:0016020">
    <property type="term" value="C:membrane"/>
    <property type="evidence" value="ECO:0007669"/>
    <property type="project" value="InterPro"/>
</dbReference>
<organism evidence="10 11">
    <name type="scientific">Alysiella crassa</name>
    <dbReference type="NCBI Taxonomy" id="153491"/>
    <lineage>
        <taxon>Bacteria</taxon>
        <taxon>Pseudomonadati</taxon>
        <taxon>Pseudomonadota</taxon>
        <taxon>Betaproteobacteria</taxon>
        <taxon>Neisseriales</taxon>
        <taxon>Neisseriaceae</taxon>
        <taxon>Alysiella</taxon>
    </lineage>
</organism>
<dbReference type="InterPro" id="IPR003593">
    <property type="entry name" value="AAA+_ATPase"/>
</dbReference>
<evidence type="ECO:0000256" key="4">
    <source>
        <dbReference type="ARBA" id="ARBA00022741"/>
    </source>
</evidence>
<evidence type="ECO:0000259" key="9">
    <source>
        <dbReference type="PROSITE" id="PS50893"/>
    </source>
</evidence>
<dbReference type="SMART" id="SM00382">
    <property type="entry name" value="AAA"/>
    <property type="match status" value="1"/>
</dbReference>
<dbReference type="Pfam" id="PF00005">
    <property type="entry name" value="ABC_tran"/>
    <property type="match status" value="1"/>
</dbReference>
<dbReference type="InterPro" id="IPR027417">
    <property type="entry name" value="P-loop_NTPase"/>
</dbReference>
<accession>A0A376BL94</accession>
<keyword evidence="10" id="KW-0378">Hydrolase</keyword>
<keyword evidence="6" id="KW-0408">Iron</keyword>
<dbReference type="CDD" id="cd03259">
    <property type="entry name" value="ABC_Carb_Solutes_like"/>
    <property type="match status" value="1"/>
</dbReference>
<reference evidence="10 11" key="1">
    <citation type="submission" date="2018-06" db="EMBL/GenBank/DDBJ databases">
        <authorList>
            <consortium name="Pathogen Informatics"/>
            <person name="Doyle S."/>
        </authorList>
    </citation>
    <scope>NUCLEOTIDE SEQUENCE [LARGE SCALE GENOMIC DNA]</scope>
    <source>
        <strain evidence="10 11">NCTC10283</strain>
    </source>
</reference>
<dbReference type="GO" id="GO:0016887">
    <property type="term" value="F:ATP hydrolysis activity"/>
    <property type="evidence" value="ECO:0007669"/>
    <property type="project" value="InterPro"/>
</dbReference>
<evidence type="ECO:0000256" key="2">
    <source>
        <dbReference type="ARBA" id="ARBA00022475"/>
    </source>
</evidence>
<name>A0A376BL94_9NEIS</name>
<dbReference type="InterPro" id="IPR017871">
    <property type="entry name" value="ABC_transporter-like_CS"/>
</dbReference>
<dbReference type="PROSITE" id="PS50893">
    <property type="entry name" value="ABC_TRANSPORTER_2"/>
    <property type="match status" value="1"/>
</dbReference>
<dbReference type="RefSeq" id="WP_034293330.1">
    <property type="nucleotide sequence ID" value="NZ_CP091519.2"/>
</dbReference>
<keyword evidence="4" id="KW-0547">Nucleotide-binding</keyword>
<dbReference type="InterPro" id="IPR050093">
    <property type="entry name" value="ABC_SmlMolc_Importer"/>
</dbReference>
<dbReference type="Gene3D" id="3.40.50.300">
    <property type="entry name" value="P-loop containing nucleotide triphosphate hydrolases"/>
    <property type="match status" value="1"/>
</dbReference>
<evidence type="ECO:0000256" key="6">
    <source>
        <dbReference type="ARBA" id="ARBA00023004"/>
    </source>
</evidence>
<dbReference type="AlphaFoldDB" id="A0A376BL94"/>
<keyword evidence="3" id="KW-0410">Iron transport</keyword>
<keyword evidence="1" id="KW-0813">Transport</keyword>
<proteinExistence type="predicted"/>
<protein>
    <submittedName>
        <fullName evidence="10">Sulfate/thiosulfate import ATP-binding protein CysA</fullName>
        <ecNumber evidence="10">3.6.3.25</ecNumber>
    </submittedName>
</protein>
<dbReference type="PROSITE" id="PS00211">
    <property type="entry name" value="ABC_TRANSPORTER_1"/>
    <property type="match status" value="1"/>
</dbReference>
<dbReference type="GO" id="GO:0015697">
    <property type="term" value="P:quaternary ammonium group transport"/>
    <property type="evidence" value="ECO:0007669"/>
    <property type="project" value="UniProtKB-ARBA"/>
</dbReference>
<dbReference type="EC" id="3.6.3.25" evidence="10"/>
<evidence type="ECO:0000256" key="7">
    <source>
        <dbReference type="ARBA" id="ARBA00023065"/>
    </source>
</evidence>
<feature type="domain" description="ABC transporter" evidence="9">
    <location>
        <begin position="2"/>
        <end position="232"/>
    </location>
</feature>
<gene>
    <name evidence="10" type="primary">cysA_1</name>
    <name evidence="10" type="ORF">NCTC10283_00542</name>
</gene>
<keyword evidence="8" id="KW-0472">Membrane</keyword>
<dbReference type="GO" id="GO:0015408">
    <property type="term" value="F:ABC-type ferric iron transporter activity"/>
    <property type="evidence" value="ECO:0007669"/>
    <property type="project" value="InterPro"/>
</dbReference>
<dbReference type="OrthoDB" id="5298774at2"/>
<dbReference type="EMBL" id="UFSO01000002">
    <property type="protein sequence ID" value="SSY70446.1"/>
    <property type="molecule type" value="Genomic_DNA"/>
</dbReference>
<evidence type="ECO:0000313" key="10">
    <source>
        <dbReference type="EMBL" id="SSY70446.1"/>
    </source>
</evidence>
<dbReference type="PANTHER" id="PTHR42781:SF4">
    <property type="entry name" value="SPERMIDINE_PUTRESCINE IMPORT ATP-BINDING PROTEIN POTA"/>
    <property type="match status" value="1"/>
</dbReference>
<keyword evidence="7" id="KW-0406">Ion transport</keyword>